<dbReference type="InterPro" id="IPR011990">
    <property type="entry name" value="TPR-like_helical_dom_sf"/>
</dbReference>
<dbReference type="Proteomes" id="UP000571017">
    <property type="component" value="Unassembled WGS sequence"/>
</dbReference>
<dbReference type="InterPro" id="IPR019734">
    <property type="entry name" value="TPR_rpt"/>
</dbReference>
<dbReference type="EMBL" id="JACEFG010000001">
    <property type="protein sequence ID" value="MBA2173790.1"/>
    <property type="molecule type" value="Genomic_DNA"/>
</dbReference>
<dbReference type="Pfam" id="PF12688">
    <property type="entry name" value="TPR_5"/>
    <property type="match status" value="1"/>
</dbReference>
<protein>
    <submittedName>
        <fullName evidence="2">Tetratricopeptide repeat protein</fullName>
    </submittedName>
</protein>
<keyword evidence="3" id="KW-1185">Reference proteome</keyword>
<name>A0A838CP63_9BACI</name>
<comment type="caution">
    <text evidence="2">The sequence shown here is derived from an EMBL/GenBank/DDBJ whole genome shotgun (WGS) entry which is preliminary data.</text>
</comment>
<gene>
    <name evidence="2" type="ORF">H0266_02650</name>
</gene>
<dbReference type="RefSeq" id="WP_181470826.1">
    <property type="nucleotide sequence ID" value="NZ_JACEFG010000001.1"/>
</dbReference>
<dbReference type="SUPFAM" id="SSF48452">
    <property type="entry name" value="TPR-like"/>
    <property type="match status" value="1"/>
</dbReference>
<dbReference type="AlphaFoldDB" id="A0A838CP63"/>
<evidence type="ECO:0000313" key="2">
    <source>
        <dbReference type="EMBL" id="MBA2173790.1"/>
    </source>
</evidence>
<evidence type="ECO:0000259" key="1">
    <source>
        <dbReference type="Pfam" id="PF12688"/>
    </source>
</evidence>
<dbReference type="SMART" id="SM00028">
    <property type="entry name" value="TPR"/>
    <property type="match status" value="2"/>
</dbReference>
<dbReference type="InterPro" id="IPR041656">
    <property type="entry name" value="TPR_5"/>
</dbReference>
<dbReference type="Gene3D" id="1.25.40.10">
    <property type="entry name" value="Tetratricopeptide repeat domain"/>
    <property type="match status" value="1"/>
</dbReference>
<reference evidence="2 3" key="1">
    <citation type="journal article" date="2004" name="Extremophiles">
        <title>Halobacillus locisalis sp. nov., a halophilic bacterium isolated from a marine solar saltern of the Yellow Sea in Korea.</title>
        <authorList>
            <person name="Yoon J.H."/>
            <person name="Kang K.H."/>
            <person name="Oh T.K."/>
            <person name="Park Y.H."/>
        </authorList>
    </citation>
    <scope>NUCLEOTIDE SEQUENCE [LARGE SCALE GENOMIC DNA]</scope>
    <source>
        <strain evidence="2 3">KCTC 3788</strain>
    </source>
</reference>
<organism evidence="2 3">
    <name type="scientific">Halobacillus locisalis</name>
    <dbReference type="NCBI Taxonomy" id="220753"/>
    <lineage>
        <taxon>Bacteria</taxon>
        <taxon>Bacillati</taxon>
        <taxon>Bacillota</taxon>
        <taxon>Bacilli</taxon>
        <taxon>Bacillales</taxon>
        <taxon>Bacillaceae</taxon>
        <taxon>Halobacillus</taxon>
    </lineage>
</organism>
<proteinExistence type="predicted"/>
<sequence>MNELDKALHIKKMGQVEEALPLFKSLIDSDATNAELHHHCGQCHDALGLEQEAVAYYENAISLDVREDLLPDTYVCLASSFNVLNRHDRALETIEEGVRQFPDYAPLKVFHSLILFSADQQADALRTSLLTLLHTTHDANIKKYERAINHYAEHLQ</sequence>
<evidence type="ECO:0000313" key="3">
    <source>
        <dbReference type="Proteomes" id="UP000571017"/>
    </source>
</evidence>
<accession>A0A838CP63</accession>
<feature type="domain" description="Tetratrico peptide repeat group 5" evidence="1">
    <location>
        <begin position="42"/>
        <end position="155"/>
    </location>
</feature>